<keyword evidence="1" id="KW-1133">Transmembrane helix</keyword>
<dbReference type="Proteomes" id="UP000321057">
    <property type="component" value="Unassembled WGS sequence"/>
</dbReference>
<evidence type="ECO:0000313" key="4">
    <source>
        <dbReference type="Proteomes" id="UP000255277"/>
    </source>
</evidence>
<reference evidence="2 5" key="2">
    <citation type="submission" date="2019-07" db="EMBL/GenBank/DDBJ databases">
        <title>Whole genome shotgun sequence of Staphylococcus gallinarum NBRC 109767.</title>
        <authorList>
            <person name="Hosoyama A."/>
            <person name="Uohara A."/>
            <person name="Ohji S."/>
            <person name="Ichikawa N."/>
        </authorList>
    </citation>
    <scope>NUCLEOTIDE SEQUENCE [LARGE SCALE GENOMIC DNA]</scope>
    <source>
        <strain evidence="2 5">NBRC 109767</strain>
    </source>
</reference>
<keyword evidence="1" id="KW-0472">Membrane</keyword>
<gene>
    <name evidence="3" type="ORF">NCTC12195_00342</name>
    <name evidence="2" type="ORF">SGA02_21030</name>
</gene>
<proteinExistence type="predicted"/>
<dbReference type="RefSeq" id="WP_042737812.1">
    <property type="nucleotide sequence ID" value="NZ_BKAX01000006.1"/>
</dbReference>
<dbReference type="EMBL" id="UHDK01000001">
    <property type="protein sequence ID" value="SUM30941.1"/>
    <property type="molecule type" value="Genomic_DNA"/>
</dbReference>
<organism evidence="3 4">
    <name type="scientific">Staphylococcus gallinarum</name>
    <dbReference type="NCBI Taxonomy" id="1293"/>
    <lineage>
        <taxon>Bacteria</taxon>
        <taxon>Bacillati</taxon>
        <taxon>Bacillota</taxon>
        <taxon>Bacilli</taxon>
        <taxon>Bacillales</taxon>
        <taxon>Staphylococcaceae</taxon>
        <taxon>Staphylococcus</taxon>
    </lineage>
</organism>
<keyword evidence="1" id="KW-0812">Transmembrane</keyword>
<dbReference type="AlphaFoldDB" id="A0A0D0SUS8"/>
<protein>
    <submittedName>
        <fullName evidence="3">Uncharacterized protein</fullName>
    </submittedName>
</protein>
<dbReference type="EMBL" id="BKAX01000006">
    <property type="protein sequence ID" value="GEQ06275.1"/>
    <property type="molecule type" value="Genomic_DNA"/>
</dbReference>
<accession>A0A0D0SUS8</accession>
<name>A0A0D0SUS8_STAGA</name>
<evidence type="ECO:0000313" key="3">
    <source>
        <dbReference type="EMBL" id="SUM30941.1"/>
    </source>
</evidence>
<sequence>MRISQFKPRTWFMISRWILFLIFTLLLFFADWFKPQYSIGFLLIIFMLDIVMWLFFPKTKQTNTNHYEQDNVK</sequence>
<evidence type="ECO:0000313" key="2">
    <source>
        <dbReference type="EMBL" id="GEQ06275.1"/>
    </source>
</evidence>
<evidence type="ECO:0000313" key="5">
    <source>
        <dbReference type="Proteomes" id="UP000321057"/>
    </source>
</evidence>
<feature type="transmembrane region" description="Helical" evidence="1">
    <location>
        <begin position="12"/>
        <end position="30"/>
    </location>
</feature>
<reference evidence="3 4" key="1">
    <citation type="submission" date="2018-06" db="EMBL/GenBank/DDBJ databases">
        <authorList>
            <consortium name="Pathogen Informatics"/>
            <person name="Doyle S."/>
        </authorList>
    </citation>
    <scope>NUCLEOTIDE SEQUENCE [LARGE SCALE GENOMIC DNA]</scope>
    <source>
        <strain evidence="3 4">NCTC12195</strain>
    </source>
</reference>
<keyword evidence="5" id="KW-1185">Reference proteome</keyword>
<evidence type="ECO:0000256" key="1">
    <source>
        <dbReference type="SAM" id="Phobius"/>
    </source>
</evidence>
<feature type="transmembrane region" description="Helical" evidence="1">
    <location>
        <begin position="36"/>
        <end position="56"/>
    </location>
</feature>
<dbReference type="Proteomes" id="UP000255277">
    <property type="component" value="Unassembled WGS sequence"/>
</dbReference>